<dbReference type="InterPro" id="IPR009750">
    <property type="entry name" value="DUF1317"/>
</dbReference>
<dbReference type="AlphaFoldDB" id="A0A0E0Y5J5"/>
<gene>
    <name evidence="1" type="ordered locus">O3K_17765</name>
</gene>
<dbReference type="HOGENOM" id="CLU_203102_1_0_6"/>
<dbReference type="Proteomes" id="UP000006167">
    <property type="component" value="Chromosome"/>
</dbReference>
<dbReference type="EMBL" id="CP003289">
    <property type="protein sequence ID" value="AFS75426.1"/>
    <property type="molecule type" value="Genomic_DNA"/>
</dbReference>
<reference evidence="1 2" key="1">
    <citation type="journal article" date="2012" name="PLoS ONE">
        <title>Genomic comparison of Escherichia coli O104:H4 isolates from 2009 and 2011 reveals plasmid, and prophage heterogeneity, including Shiga toxin encoding phage stx2.</title>
        <authorList>
            <consortium name="Threat Characterization Consortium"/>
            <person name="Ahmed S.A."/>
            <person name="Awosika J."/>
            <person name="Baldwin C."/>
            <person name="Bishop-Lilly K.A."/>
            <person name="Biswas B."/>
            <person name="Broomall S."/>
            <person name="Chain P.S."/>
            <person name="Chertkov O."/>
            <person name="Chokoshvili O."/>
            <person name="Coyne S."/>
            <person name="Davenport K."/>
            <person name="Detter J.C."/>
            <person name="Dorman W."/>
            <person name="Erkkila T.H."/>
            <person name="Folster J.P."/>
            <person name="Frey K.G."/>
            <person name="George M."/>
            <person name="Gleasner C."/>
            <person name="Henry M."/>
            <person name="Hill K.K."/>
            <person name="Hubbard K."/>
            <person name="Insalaco J."/>
            <person name="Johnson S."/>
            <person name="Kitzmiller A."/>
            <person name="Krepps M."/>
            <person name="Lo C.C."/>
            <person name="Luu T."/>
            <person name="McNew L.A."/>
            <person name="Minogue T."/>
            <person name="Munk C.A."/>
            <person name="Osborne B."/>
            <person name="Patel M."/>
            <person name="Reitenga K.G."/>
            <person name="Rosenzweig C.N."/>
            <person name="Shea A."/>
            <person name="Shen X."/>
            <person name="Strockbine N."/>
            <person name="Tarr C."/>
            <person name="Teshima H."/>
            <person name="van Gieson E."/>
            <person name="Verratti K."/>
            <person name="Wolcott M."/>
            <person name="Xie G."/>
            <person name="Sozhamannan S."/>
            <person name="Gibbons H.S."/>
        </authorList>
    </citation>
    <scope>NUCLEOTIDE SEQUENCE [LARGE SCALE GENOMIC DNA]</scope>
    <source>
        <strain evidence="1 2">2011C-3493</strain>
    </source>
</reference>
<evidence type="ECO:0008006" key="3">
    <source>
        <dbReference type="Google" id="ProtNLM"/>
    </source>
</evidence>
<evidence type="ECO:0000313" key="2">
    <source>
        <dbReference type="Proteomes" id="UP000006167"/>
    </source>
</evidence>
<protein>
    <recommendedName>
        <fullName evidence="3">Phage protein</fullName>
    </recommendedName>
</protein>
<dbReference type="KEGG" id="esl:O3K_17765"/>
<dbReference type="Pfam" id="PF07026">
    <property type="entry name" value="DUF1317"/>
    <property type="match status" value="1"/>
</dbReference>
<accession>A0A0E0Y5J5</accession>
<name>A0A0E0Y5J5_ECO1C</name>
<sequence>MAMKHPHDNIRVGTITFVYSVTKRGWVFPGLSVIRNPLKAQRLAEEINNKRGAVCTKHLPLS</sequence>
<proteinExistence type="predicted"/>
<organism evidence="1 2">
    <name type="scientific">Escherichia coli O104:H4 (strain 2011C-3493)</name>
    <dbReference type="NCBI Taxonomy" id="1133852"/>
    <lineage>
        <taxon>Bacteria</taxon>
        <taxon>Pseudomonadati</taxon>
        <taxon>Pseudomonadota</taxon>
        <taxon>Gammaproteobacteria</taxon>
        <taxon>Enterobacterales</taxon>
        <taxon>Enterobacteriaceae</taxon>
        <taxon>Escherichia</taxon>
    </lineage>
</organism>
<evidence type="ECO:0000313" key="1">
    <source>
        <dbReference type="EMBL" id="AFS75426.1"/>
    </source>
</evidence>